<dbReference type="InterPro" id="IPR008921">
    <property type="entry name" value="DNA_pol3_clamp-load_cplx_C"/>
</dbReference>
<dbReference type="RefSeq" id="WP_060936634.1">
    <property type="nucleotide sequence ID" value="NZ_JASOZP010000003.1"/>
</dbReference>
<dbReference type="GO" id="GO:0006261">
    <property type="term" value="P:DNA-templated DNA replication"/>
    <property type="evidence" value="ECO:0007669"/>
    <property type="project" value="TreeGrafter"/>
</dbReference>
<dbReference type="Pfam" id="PF21694">
    <property type="entry name" value="DNA_pol3_delta_C"/>
    <property type="match status" value="1"/>
</dbReference>
<evidence type="ECO:0000259" key="9">
    <source>
        <dbReference type="Pfam" id="PF06144"/>
    </source>
</evidence>
<keyword evidence="4" id="KW-0548">Nucleotidyltransferase</keyword>
<feature type="domain" description="DNA polymerase III delta N-terminal" evidence="9">
    <location>
        <begin position="19"/>
        <end position="143"/>
    </location>
</feature>
<dbReference type="InterPro" id="IPR010372">
    <property type="entry name" value="DNA_pol3_delta_N"/>
</dbReference>
<evidence type="ECO:0000256" key="1">
    <source>
        <dbReference type="ARBA" id="ARBA00012417"/>
    </source>
</evidence>
<evidence type="ECO:0000256" key="5">
    <source>
        <dbReference type="ARBA" id="ARBA00022705"/>
    </source>
</evidence>
<sequence length="341" mass="39062">MSFQQVIGALKSRKVDPVYVMVGQEKYLQKEFEKHLIEAVIGSKEEVNDFNWVKIDLEEWTLEDAMVEANTVSFFSEPKVIWIKNPAFLSSERGKREENGQVLLDYVHSPAEGVVVVFDCNFEKLDGRKKLVKDLKKVATLVDVGVVDERTVTTYVKDYVRQAGYAMDRQVLQVFLERINYELSKAMNELDKIFLFVGETDKITKHDVETVVVPSLDNNIFHLTDFVMTKRSDKALALYRALVLEKQQPIAILALLLSNFRLYSQIVLLNQAGYDQGAIAQTLSVHPYRIKMGAKQVARYASQEILLAYEKLVDLDYSIKNGQVEANLGIEYFILRFSKKV</sequence>
<dbReference type="Gene3D" id="1.20.272.10">
    <property type="match status" value="1"/>
</dbReference>
<dbReference type="PATRIC" id="fig|87541.4.peg.604"/>
<name>A0A133Y2B2_9LACT</name>
<reference evidence="11 12" key="1">
    <citation type="submission" date="2016-01" db="EMBL/GenBank/DDBJ databases">
        <authorList>
            <person name="Oliw E.H."/>
        </authorList>
    </citation>
    <scope>NUCLEOTIDE SEQUENCE [LARGE SCALE GENOMIC DNA]</scope>
    <source>
        <strain evidence="11 12">KA00635</strain>
    </source>
</reference>
<dbReference type="SUPFAM" id="SSF48019">
    <property type="entry name" value="post-AAA+ oligomerization domain-like"/>
    <property type="match status" value="1"/>
</dbReference>
<evidence type="ECO:0000256" key="3">
    <source>
        <dbReference type="ARBA" id="ARBA00022679"/>
    </source>
</evidence>
<evidence type="ECO:0000313" key="12">
    <source>
        <dbReference type="Proteomes" id="UP000070422"/>
    </source>
</evidence>
<accession>A0A133Y2B2</accession>
<comment type="catalytic activity">
    <reaction evidence="8">
        <text>DNA(n) + a 2'-deoxyribonucleoside 5'-triphosphate = DNA(n+1) + diphosphate</text>
        <dbReference type="Rhea" id="RHEA:22508"/>
        <dbReference type="Rhea" id="RHEA-COMP:17339"/>
        <dbReference type="Rhea" id="RHEA-COMP:17340"/>
        <dbReference type="ChEBI" id="CHEBI:33019"/>
        <dbReference type="ChEBI" id="CHEBI:61560"/>
        <dbReference type="ChEBI" id="CHEBI:173112"/>
        <dbReference type="EC" id="2.7.7.7"/>
    </reaction>
</comment>
<dbReference type="PANTHER" id="PTHR34388:SF1">
    <property type="entry name" value="DNA POLYMERASE III SUBUNIT DELTA"/>
    <property type="match status" value="1"/>
</dbReference>
<dbReference type="OrthoDB" id="9775929at2"/>
<dbReference type="InterPro" id="IPR048466">
    <property type="entry name" value="DNA_pol3_delta-like_C"/>
</dbReference>
<dbReference type="Gene3D" id="1.10.8.60">
    <property type="match status" value="1"/>
</dbReference>
<protein>
    <recommendedName>
        <fullName evidence="2">DNA polymerase III subunit delta</fullName>
        <ecNumber evidence="1">2.7.7.7</ecNumber>
    </recommendedName>
</protein>
<dbReference type="InterPro" id="IPR005790">
    <property type="entry name" value="DNA_polIII_delta"/>
</dbReference>
<dbReference type="SUPFAM" id="SSF52540">
    <property type="entry name" value="P-loop containing nucleoside triphosphate hydrolases"/>
    <property type="match status" value="1"/>
</dbReference>
<evidence type="ECO:0000256" key="7">
    <source>
        <dbReference type="ARBA" id="ARBA00034754"/>
    </source>
</evidence>
<comment type="similarity">
    <text evidence="7">Belongs to the DNA polymerase HolA subunit family.</text>
</comment>
<dbReference type="EMBL" id="LSCQ01000027">
    <property type="protein sequence ID" value="KXB37338.1"/>
    <property type="molecule type" value="Genomic_DNA"/>
</dbReference>
<evidence type="ECO:0000256" key="2">
    <source>
        <dbReference type="ARBA" id="ARBA00017703"/>
    </source>
</evidence>
<dbReference type="STRING" id="87541.AWM71_01690"/>
<dbReference type="PANTHER" id="PTHR34388">
    <property type="entry name" value="DNA POLYMERASE III SUBUNIT DELTA"/>
    <property type="match status" value="1"/>
</dbReference>
<dbReference type="Pfam" id="PF06144">
    <property type="entry name" value="DNA_pol3_delta"/>
    <property type="match status" value="1"/>
</dbReference>
<proteinExistence type="inferred from homology"/>
<dbReference type="Gene3D" id="3.40.50.300">
    <property type="entry name" value="P-loop containing nucleotide triphosphate hydrolases"/>
    <property type="match status" value="1"/>
</dbReference>
<gene>
    <name evidence="11" type="ORF">HMPREF3187_00604</name>
</gene>
<evidence type="ECO:0000313" key="11">
    <source>
        <dbReference type="EMBL" id="KXB37338.1"/>
    </source>
</evidence>
<evidence type="ECO:0000256" key="6">
    <source>
        <dbReference type="ARBA" id="ARBA00022932"/>
    </source>
</evidence>
<dbReference type="Proteomes" id="UP000070422">
    <property type="component" value="Unassembled WGS sequence"/>
</dbReference>
<dbReference type="EC" id="2.7.7.7" evidence="1"/>
<feature type="domain" description="DNA polymerase III delta subunit-like C-terminal" evidence="10">
    <location>
        <begin position="217"/>
        <end position="337"/>
    </location>
</feature>
<evidence type="ECO:0000256" key="8">
    <source>
        <dbReference type="ARBA" id="ARBA00049244"/>
    </source>
</evidence>
<dbReference type="NCBIfam" id="TIGR01128">
    <property type="entry name" value="holA"/>
    <property type="match status" value="1"/>
</dbReference>
<organism evidence="11 12">
    <name type="scientific">Aerococcus christensenii</name>
    <dbReference type="NCBI Taxonomy" id="87541"/>
    <lineage>
        <taxon>Bacteria</taxon>
        <taxon>Bacillati</taxon>
        <taxon>Bacillota</taxon>
        <taxon>Bacilli</taxon>
        <taxon>Lactobacillales</taxon>
        <taxon>Aerococcaceae</taxon>
        <taxon>Aerococcus</taxon>
    </lineage>
</organism>
<dbReference type="GO" id="GO:0003887">
    <property type="term" value="F:DNA-directed DNA polymerase activity"/>
    <property type="evidence" value="ECO:0007669"/>
    <property type="project" value="UniProtKB-KW"/>
</dbReference>
<dbReference type="AlphaFoldDB" id="A0A133Y2B2"/>
<evidence type="ECO:0000259" key="10">
    <source>
        <dbReference type="Pfam" id="PF21694"/>
    </source>
</evidence>
<dbReference type="GO" id="GO:0003677">
    <property type="term" value="F:DNA binding"/>
    <property type="evidence" value="ECO:0007669"/>
    <property type="project" value="InterPro"/>
</dbReference>
<dbReference type="InterPro" id="IPR027417">
    <property type="entry name" value="P-loop_NTPase"/>
</dbReference>
<dbReference type="GO" id="GO:0009360">
    <property type="term" value="C:DNA polymerase III complex"/>
    <property type="evidence" value="ECO:0007669"/>
    <property type="project" value="InterPro"/>
</dbReference>
<keyword evidence="3" id="KW-0808">Transferase</keyword>
<keyword evidence="6" id="KW-0239">DNA-directed DNA polymerase</keyword>
<keyword evidence="5" id="KW-0235">DNA replication</keyword>
<comment type="caution">
    <text evidence="11">The sequence shown here is derived from an EMBL/GenBank/DDBJ whole genome shotgun (WGS) entry which is preliminary data.</text>
</comment>
<evidence type="ECO:0000256" key="4">
    <source>
        <dbReference type="ARBA" id="ARBA00022695"/>
    </source>
</evidence>